<dbReference type="AlphaFoldDB" id="A0A5S9NV05"/>
<dbReference type="RefSeq" id="WP_159229194.1">
    <property type="nucleotide sequence ID" value="NZ_CACSIP010000004.1"/>
</dbReference>
<feature type="compositionally biased region" description="Acidic residues" evidence="1">
    <location>
        <begin position="378"/>
        <end position="452"/>
    </location>
</feature>
<evidence type="ECO:0000313" key="2">
    <source>
        <dbReference type="EMBL" id="CAA0094470.1"/>
    </source>
</evidence>
<feature type="compositionally biased region" description="Low complexity" evidence="1">
    <location>
        <begin position="367"/>
        <end position="377"/>
    </location>
</feature>
<proteinExistence type="predicted"/>
<sequence>MQLALRADADRSFWSAPSPSTPRDKRLLLAGVAIAGASVIAINPVAPTLPAAQDRAVELAAWIDPIGVIGETVTNTVENVGTRGNEFFTDGLPATWEIISNSSLYTEIAEAVFNPFPGLEQFFTNLPTYAATIGAGLEEANAGLTDHFAQLPVALEEAWDFVLQGQFTQAFAKVAGWGIFGLGYSAWPLAPAFEIPGQIARDFGAPTVATVLDALFVGDTTTTGYAYSLLGPPLTAIYQLTDIMNVISGSLYEGDWVTAVSEVINAPAKVLNAFLNGYQASISPEWETFPGIFSEGGPIDAFFVQLPKTIAAALAAAAEEDSETESTETTNDELPQVSSTELAADGELVAVNVSAESTEEGAEEAETVPAGEEVPVTAEDEVTEEESEEGTEEDATPADEADESTEAEADDDAAEGAEDEAGDDSAADDSAADESDASDDAADAADSDDDTSTDSRKSGDKKSDGKSDSTSESSTSGSAKSDSSESDSKSGSDKSDSDK</sequence>
<dbReference type="OrthoDB" id="4629108at2"/>
<evidence type="ECO:0000256" key="1">
    <source>
        <dbReference type="SAM" id="MobiDB-lite"/>
    </source>
</evidence>
<dbReference type="Proteomes" id="UP000430146">
    <property type="component" value="Unassembled WGS sequence"/>
</dbReference>
<name>A0A5S9NV05_MYCVN</name>
<gene>
    <name evidence="2" type="ORF">AELLOGFF_02865</name>
</gene>
<feature type="compositionally biased region" description="Acidic residues" evidence="1">
    <location>
        <begin position="357"/>
        <end position="366"/>
    </location>
</feature>
<protein>
    <recommendedName>
        <fullName evidence="4">PE-PGRS family protein</fullName>
    </recommendedName>
</protein>
<evidence type="ECO:0008006" key="4">
    <source>
        <dbReference type="Google" id="ProtNLM"/>
    </source>
</evidence>
<feature type="region of interest" description="Disordered" evidence="1">
    <location>
        <begin position="317"/>
        <end position="499"/>
    </location>
</feature>
<feature type="compositionally biased region" description="Basic and acidic residues" evidence="1">
    <location>
        <begin position="453"/>
        <end position="469"/>
    </location>
</feature>
<evidence type="ECO:0000313" key="3">
    <source>
        <dbReference type="Proteomes" id="UP000430146"/>
    </source>
</evidence>
<keyword evidence="3" id="KW-1185">Reference proteome</keyword>
<organism evidence="2 3">
    <name type="scientific">Mycolicibacterium vanbaalenii</name>
    <name type="common">Mycobacterium vanbaalenii</name>
    <dbReference type="NCBI Taxonomy" id="110539"/>
    <lineage>
        <taxon>Bacteria</taxon>
        <taxon>Bacillati</taxon>
        <taxon>Actinomycetota</taxon>
        <taxon>Actinomycetes</taxon>
        <taxon>Mycobacteriales</taxon>
        <taxon>Mycobacteriaceae</taxon>
        <taxon>Mycolicibacterium</taxon>
    </lineage>
</organism>
<feature type="compositionally biased region" description="Low complexity" evidence="1">
    <location>
        <begin position="470"/>
        <end position="481"/>
    </location>
</feature>
<feature type="compositionally biased region" description="Basic and acidic residues" evidence="1">
    <location>
        <begin position="482"/>
        <end position="499"/>
    </location>
</feature>
<accession>A0A5S9NV05</accession>
<dbReference type="EMBL" id="CACSIP010000004">
    <property type="protein sequence ID" value="CAA0094470.1"/>
    <property type="molecule type" value="Genomic_DNA"/>
</dbReference>
<reference evidence="2 3" key="1">
    <citation type="submission" date="2019-11" db="EMBL/GenBank/DDBJ databases">
        <authorList>
            <person name="Holert J."/>
        </authorList>
    </citation>
    <scope>NUCLEOTIDE SEQUENCE [LARGE SCALE GENOMIC DNA]</scope>
    <source>
        <strain evidence="2">BC8_1</strain>
    </source>
</reference>